<sequence>LHKDEETQLILSGNEVIDNWLTKVSKVELFIDFIPYKKFSDITYLAKGGFSKIYKATCINGIKYRWNDYKQMFLYHKDYPVVLRSLNDSEVISRDFLNELKLNFHCLNALTYHIHKYHGITQHLETKNYMIVMDFTQY</sequence>
<evidence type="ECO:0000313" key="2">
    <source>
        <dbReference type="Proteomes" id="UP000789860"/>
    </source>
</evidence>
<name>A0ACA9PM76_9GLOM</name>
<evidence type="ECO:0000313" key="1">
    <source>
        <dbReference type="EMBL" id="CAG8714962.1"/>
    </source>
</evidence>
<proteinExistence type="predicted"/>
<reference evidence="1" key="1">
    <citation type="submission" date="2021-06" db="EMBL/GenBank/DDBJ databases">
        <authorList>
            <person name="Kallberg Y."/>
            <person name="Tangrot J."/>
            <person name="Rosling A."/>
        </authorList>
    </citation>
    <scope>NUCLEOTIDE SEQUENCE</scope>
    <source>
        <strain evidence="1">AU212A</strain>
    </source>
</reference>
<gene>
    <name evidence="1" type="ORF">SCALOS_LOCUS11026</name>
</gene>
<dbReference type="Proteomes" id="UP000789860">
    <property type="component" value="Unassembled WGS sequence"/>
</dbReference>
<protein>
    <submittedName>
        <fullName evidence="1">1772_t:CDS:1</fullName>
    </submittedName>
</protein>
<dbReference type="EMBL" id="CAJVPM010044818">
    <property type="protein sequence ID" value="CAG8714962.1"/>
    <property type="molecule type" value="Genomic_DNA"/>
</dbReference>
<organism evidence="1 2">
    <name type="scientific">Scutellospora calospora</name>
    <dbReference type="NCBI Taxonomy" id="85575"/>
    <lineage>
        <taxon>Eukaryota</taxon>
        <taxon>Fungi</taxon>
        <taxon>Fungi incertae sedis</taxon>
        <taxon>Mucoromycota</taxon>
        <taxon>Glomeromycotina</taxon>
        <taxon>Glomeromycetes</taxon>
        <taxon>Diversisporales</taxon>
        <taxon>Gigasporaceae</taxon>
        <taxon>Scutellospora</taxon>
    </lineage>
</organism>
<feature type="non-terminal residue" evidence="1">
    <location>
        <position position="1"/>
    </location>
</feature>
<feature type="non-terminal residue" evidence="1">
    <location>
        <position position="138"/>
    </location>
</feature>
<comment type="caution">
    <text evidence="1">The sequence shown here is derived from an EMBL/GenBank/DDBJ whole genome shotgun (WGS) entry which is preliminary data.</text>
</comment>
<keyword evidence="2" id="KW-1185">Reference proteome</keyword>
<accession>A0ACA9PM76</accession>